<gene>
    <name evidence="1" type="ORF">NC653_004911</name>
</gene>
<keyword evidence="2" id="KW-1185">Reference proteome</keyword>
<evidence type="ECO:0000313" key="1">
    <source>
        <dbReference type="EMBL" id="KAJ7005439.1"/>
    </source>
</evidence>
<name>A0AAD6WCE7_9ROSI</name>
<comment type="caution">
    <text evidence="1">The sequence shown here is derived from an EMBL/GenBank/DDBJ whole genome shotgun (WGS) entry which is preliminary data.</text>
</comment>
<dbReference type="EMBL" id="JAQIZT010000002">
    <property type="protein sequence ID" value="KAJ7005439.1"/>
    <property type="molecule type" value="Genomic_DNA"/>
</dbReference>
<protein>
    <submittedName>
        <fullName evidence="1">Uncharacterized protein</fullName>
    </submittedName>
</protein>
<proteinExistence type="predicted"/>
<organism evidence="1 2">
    <name type="scientific">Populus alba x Populus x berolinensis</name>
    <dbReference type="NCBI Taxonomy" id="444605"/>
    <lineage>
        <taxon>Eukaryota</taxon>
        <taxon>Viridiplantae</taxon>
        <taxon>Streptophyta</taxon>
        <taxon>Embryophyta</taxon>
        <taxon>Tracheophyta</taxon>
        <taxon>Spermatophyta</taxon>
        <taxon>Magnoliopsida</taxon>
        <taxon>eudicotyledons</taxon>
        <taxon>Gunneridae</taxon>
        <taxon>Pentapetalae</taxon>
        <taxon>rosids</taxon>
        <taxon>fabids</taxon>
        <taxon>Malpighiales</taxon>
        <taxon>Salicaceae</taxon>
        <taxon>Saliceae</taxon>
        <taxon>Populus</taxon>
    </lineage>
</organism>
<evidence type="ECO:0000313" key="2">
    <source>
        <dbReference type="Proteomes" id="UP001164929"/>
    </source>
</evidence>
<sequence length="147" mass="16288">MASQGIPRESESYTVFLLLWVSLSPHGVSYNLDLYGDGLSIHCSRKWGSPSGSIPTTRSSICNKLPLNFGVSPLSLLSMYASSTCSTSHFLPQKAKRFDSVSFRGIPTTMPGCRNSVAFEFRVIPLEDVCFCYLFYITLLPQTDETL</sequence>
<dbReference type="AlphaFoldDB" id="A0AAD6WCE7"/>
<dbReference type="Proteomes" id="UP001164929">
    <property type="component" value="Chromosome 2"/>
</dbReference>
<accession>A0AAD6WCE7</accession>
<reference evidence="1" key="1">
    <citation type="journal article" date="2023" name="Mol. Ecol. Resour.">
        <title>Chromosome-level genome assembly of a triploid poplar Populus alba 'Berolinensis'.</title>
        <authorList>
            <person name="Chen S."/>
            <person name="Yu Y."/>
            <person name="Wang X."/>
            <person name="Wang S."/>
            <person name="Zhang T."/>
            <person name="Zhou Y."/>
            <person name="He R."/>
            <person name="Meng N."/>
            <person name="Wang Y."/>
            <person name="Liu W."/>
            <person name="Liu Z."/>
            <person name="Liu J."/>
            <person name="Guo Q."/>
            <person name="Huang H."/>
            <person name="Sederoff R.R."/>
            <person name="Wang G."/>
            <person name="Qu G."/>
            <person name="Chen S."/>
        </authorList>
    </citation>
    <scope>NUCLEOTIDE SEQUENCE</scope>
    <source>
        <strain evidence="1">SC-2020</strain>
    </source>
</reference>